<dbReference type="PANTHER" id="PTHR47893:SF1">
    <property type="entry name" value="REGULATORY PROTEIN PCHR"/>
    <property type="match status" value="1"/>
</dbReference>
<dbReference type="SUPFAM" id="SSF46689">
    <property type="entry name" value="Homeodomain-like"/>
    <property type="match status" value="1"/>
</dbReference>
<feature type="domain" description="HTH araC/xylS-type" evidence="4">
    <location>
        <begin position="206"/>
        <end position="303"/>
    </location>
</feature>
<dbReference type="Proteomes" id="UP000253410">
    <property type="component" value="Unassembled WGS sequence"/>
</dbReference>
<evidence type="ECO:0000259" key="4">
    <source>
        <dbReference type="PROSITE" id="PS01124"/>
    </source>
</evidence>
<dbReference type="InterPro" id="IPR018060">
    <property type="entry name" value="HTH_AraC"/>
</dbReference>
<dbReference type="InterPro" id="IPR018062">
    <property type="entry name" value="HTH_AraC-typ_CS"/>
</dbReference>
<dbReference type="InterPro" id="IPR009057">
    <property type="entry name" value="Homeodomain-like_sf"/>
</dbReference>
<gene>
    <name evidence="5" type="ORF">DF182_27885</name>
</gene>
<evidence type="ECO:0000313" key="5">
    <source>
        <dbReference type="EMBL" id="RBL90289.1"/>
    </source>
</evidence>
<proteinExistence type="predicted"/>
<evidence type="ECO:0000256" key="2">
    <source>
        <dbReference type="ARBA" id="ARBA00023125"/>
    </source>
</evidence>
<dbReference type="RefSeq" id="WP_113619039.1">
    <property type="nucleotide sequence ID" value="NZ_QFFJ01000002.1"/>
</dbReference>
<evidence type="ECO:0000256" key="1">
    <source>
        <dbReference type="ARBA" id="ARBA00023015"/>
    </source>
</evidence>
<organism evidence="5 6">
    <name type="scientific">Chitinophaga flava</name>
    <dbReference type="NCBI Taxonomy" id="2259036"/>
    <lineage>
        <taxon>Bacteria</taxon>
        <taxon>Pseudomonadati</taxon>
        <taxon>Bacteroidota</taxon>
        <taxon>Chitinophagia</taxon>
        <taxon>Chitinophagales</taxon>
        <taxon>Chitinophagaceae</taxon>
        <taxon>Chitinophaga</taxon>
    </lineage>
</organism>
<evidence type="ECO:0000256" key="3">
    <source>
        <dbReference type="ARBA" id="ARBA00023163"/>
    </source>
</evidence>
<sequence length="303" mass="35181">MKSGHLSPLYEQRQVIHEEPGYQLSMHTIGFHQIDLRWASYVNMQEKTLAFQPQRPSIVSHFRLEEPLGHIPVSTRSFGAQQFVVYREDAQAYDLKVSATGNKTRSFFELALPEDFFDQLYTEDSRFMTTFRDTNFVQAPAFDFVASITPAMRTIIHDMQHAPYTGHLKGIYLEAKATELFLLQVQQLDHQPAGIKLSATDIESLHAVKTYLDMHYKEPCTLRSLARIACINQTKLKAGFKTLFNCTVFGYLNDLRMEEARRLLQEEKWYVNEVAERMGYQHPHHFTAAFKRKFGVLPGRLRR</sequence>
<evidence type="ECO:0000313" key="6">
    <source>
        <dbReference type="Proteomes" id="UP000253410"/>
    </source>
</evidence>
<dbReference type="PRINTS" id="PR00032">
    <property type="entry name" value="HTHARAC"/>
</dbReference>
<dbReference type="InterPro" id="IPR020449">
    <property type="entry name" value="Tscrpt_reg_AraC-type_HTH"/>
</dbReference>
<comment type="caution">
    <text evidence="5">The sequence shown here is derived from an EMBL/GenBank/DDBJ whole genome shotgun (WGS) entry which is preliminary data.</text>
</comment>
<dbReference type="EMBL" id="QFFJ01000002">
    <property type="protein sequence ID" value="RBL90289.1"/>
    <property type="molecule type" value="Genomic_DNA"/>
</dbReference>
<reference evidence="5 6" key="1">
    <citation type="submission" date="2018-05" db="EMBL/GenBank/DDBJ databases">
        <title>Chitinophaga sp. K3CV102501T nov., isolated from isolated from a monsoon evergreen broad-leaved forest soil.</title>
        <authorList>
            <person name="Lv Y."/>
        </authorList>
    </citation>
    <scope>NUCLEOTIDE SEQUENCE [LARGE SCALE GENOMIC DNA]</scope>
    <source>
        <strain evidence="5 6">GDMCC 1.1325</strain>
    </source>
</reference>
<dbReference type="AlphaFoldDB" id="A0A365XVA7"/>
<dbReference type="SMART" id="SM00342">
    <property type="entry name" value="HTH_ARAC"/>
    <property type="match status" value="1"/>
</dbReference>
<dbReference type="Gene3D" id="1.10.10.60">
    <property type="entry name" value="Homeodomain-like"/>
    <property type="match status" value="1"/>
</dbReference>
<protein>
    <recommendedName>
        <fullName evidence="4">HTH araC/xylS-type domain-containing protein</fullName>
    </recommendedName>
</protein>
<keyword evidence="6" id="KW-1185">Reference proteome</keyword>
<keyword evidence="2" id="KW-0238">DNA-binding</keyword>
<name>A0A365XVA7_9BACT</name>
<dbReference type="GO" id="GO:0003700">
    <property type="term" value="F:DNA-binding transcription factor activity"/>
    <property type="evidence" value="ECO:0007669"/>
    <property type="project" value="InterPro"/>
</dbReference>
<accession>A0A365XVA7</accession>
<dbReference type="Pfam" id="PF12833">
    <property type="entry name" value="HTH_18"/>
    <property type="match status" value="1"/>
</dbReference>
<dbReference type="PROSITE" id="PS01124">
    <property type="entry name" value="HTH_ARAC_FAMILY_2"/>
    <property type="match status" value="1"/>
</dbReference>
<keyword evidence="3" id="KW-0804">Transcription</keyword>
<dbReference type="GO" id="GO:0043565">
    <property type="term" value="F:sequence-specific DNA binding"/>
    <property type="evidence" value="ECO:0007669"/>
    <property type="project" value="InterPro"/>
</dbReference>
<keyword evidence="1" id="KW-0805">Transcription regulation</keyword>
<dbReference type="InterPro" id="IPR053142">
    <property type="entry name" value="PchR_regulatory_protein"/>
</dbReference>
<dbReference type="OrthoDB" id="799767at2"/>
<dbReference type="PANTHER" id="PTHR47893">
    <property type="entry name" value="REGULATORY PROTEIN PCHR"/>
    <property type="match status" value="1"/>
</dbReference>
<dbReference type="PROSITE" id="PS00041">
    <property type="entry name" value="HTH_ARAC_FAMILY_1"/>
    <property type="match status" value="1"/>
</dbReference>